<dbReference type="GO" id="GO:0008734">
    <property type="term" value="F:L-aspartate oxidase activity"/>
    <property type="evidence" value="ECO:0007669"/>
    <property type="project" value="UniProtKB-UniRule"/>
</dbReference>
<sequence>MDEQRLDVDVLVVGSGIAGLTTALEVLRLAPGARVAVATKASLGDGATSWAQGGIAAVLADDQPVGADAVSLHVADTLAAGDGLCAPDAVTVLCGAGADAVTALERYGLVLDRRADGTRARGLEAAHSRPRIVHAGGDTTGAHVAAALGAAVRASRAALLERTALVALTTAAGPGTAVTGARLRGPGGEDVLVGTRAVVLATGGHAQVYAHTTTPAVATGDGLAAAVRAGAVARDVEMVQFHPTAGAGRDGRTFLVSEAVRGEGAVLLDATGRRFCDELAPRDVVARACAAAMAAQGGTPVLLDARGVDGLRTRFPGIDALTRAAGLDWTREPVPVTPAAHYAMGGVLTDLDGRSTLPGLWAVGEVASTGVHGANRLASNSLLEGAVFGARAAASIVAGATGAADAPAAAAVDADEVLLDVDLPAGTLPREELQEHVWEHAGLLRDRAGLELLTKTLAGAAAPGERTDGEDLTTPEAPGDLPGSAAPPGRRGVASVAALEDRALTDVAALLAAGALAREESRGAHARSDHPGRRDPARHVLLRATTGGAA</sequence>
<evidence type="ECO:0000256" key="7">
    <source>
        <dbReference type="ARBA" id="ARBA00022642"/>
    </source>
</evidence>
<gene>
    <name evidence="17" type="primary">nadB</name>
    <name evidence="17" type="ORF">FMM08_04380</name>
</gene>
<dbReference type="GO" id="GO:0034628">
    <property type="term" value="P:'de novo' NAD+ biosynthetic process from L-aspartate"/>
    <property type="evidence" value="ECO:0007669"/>
    <property type="project" value="TreeGrafter"/>
</dbReference>
<evidence type="ECO:0000259" key="15">
    <source>
        <dbReference type="Pfam" id="PF00890"/>
    </source>
</evidence>
<evidence type="ECO:0000256" key="9">
    <source>
        <dbReference type="ARBA" id="ARBA00023002"/>
    </source>
</evidence>
<evidence type="ECO:0000313" key="18">
    <source>
        <dbReference type="Proteomes" id="UP000321234"/>
    </source>
</evidence>
<dbReference type="SUPFAM" id="SSF56425">
    <property type="entry name" value="Succinate dehydrogenase/fumarate reductase flavoprotein, catalytic domain"/>
    <property type="match status" value="1"/>
</dbReference>
<dbReference type="InterPro" id="IPR037099">
    <property type="entry name" value="Fum_R/Succ_DH_flav-like_C_sf"/>
</dbReference>
<dbReference type="Gene3D" id="3.50.50.60">
    <property type="entry name" value="FAD/NAD(P)-binding domain"/>
    <property type="match status" value="1"/>
</dbReference>
<accession>A0A5C8ZIF4</accession>
<dbReference type="Gene3D" id="1.20.58.100">
    <property type="entry name" value="Fumarate reductase/succinate dehydrogenase flavoprotein-like, C-terminal domain"/>
    <property type="match status" value="1"/>
</dbReference>
<comment type="function">
    <text evidence="10">Catalyzes the oxidation of L-aspartate to iminoaspartate, the first step in the de novo biosynthesis of NAD(+).</text>
</comment>
<evidence type="ECO:0000256" key="6">
    <source>
        <dbReference type="ARBA" id="ARBA00022630"/>
    </source>
</evidence>
<dbReference type="PRINTS" id="PR00368">
    <property type="entry name" value="FADPNR"/>
</dbReference>
<comment type="similarity">
    <text evidence="3 13">Belongs to the FAD-dependent oxidoreductase 2 family. NadB subfamily.</text>
</comment>
<dbReference type="OrthoDB" id="9805351at2"/>
<dbReference type="AlphaFoldDB" id="A0A5C8ZIF4"/>
<reference evidence="17 18" key="1">
    <citation type="submission" date="2019-07" db="EMBL/GenBank/DDBJ databases">
        <title>Quadrisphaera sp. strain DD2A genome sequencing and assembly.</title>
        <authorList>
            <person name="Kim I."/>
        </authorList>
    </citation>
    <scope>NUCLEOTIDE SEQUENCE [LARGE SCALE GENOMIC DNA]</scope>
    <source>
        <strain evidence="17 18">DD2A</strain>
    </source>
</reference>
<dbReference type="GO" id="GO:0033765">
    <property type="term" value="F:steroid dehydrogenase activity, acting on the CH-CH group of donors"/>
    <property type="evidence" value="ECO:0007669"/>
    <property type="project" value="UniProtKB-ARBA"/>
</dbReference>
<organism evidence="17 18">
    <name type="scientific">Quadrisphaera setariae</name>
    <dbReference type="NCBI Taxonomy" id="2593304"/>
    <lineage>
        <taxon>Bacteria</taxon>
        <taxon>Bacillati</taxon>
        <taxon>Actinomycetota</taxon>
        <taxon>Actinomycetes</taxon>
        <taxon>Kineosporiales</taxon>
        <taxon>Kineosporiaceae</taxon>
        <taxon>Quadrisphaera</taxon>
    </lineage>
</organism>
<comment type="cofactor">
    <cofactor evidence="1 13">
        <name>FAD</name>
        <dbReference type="ChEBI" id="CHEBI:57692"/>
    </cofactor>
</comment>
<dbReference type="SUPFAM" id="SSF46977">
    <property type="entry name" value="Succinate dehydrogenase/fumarate reductase flavoprotein C-terminal domain"/>
    <property type="match status" value="1"/>
</dbReference>
<comment type="caution">
    <text evidence="17">The sequence shown here is derived from an EMBL/GenBank/DDBJ whole genome shotgun (WGS) entry which is preliminary data.</text>
</comment>
<dbReference type="UniPathway" id="UPA00253">
    <property type="reaction ID" value="UER00326"/>
</dbReference>
<dbReference type="EC" id="1.4.3.16" evidence="4 12"/>
<dbReference type="InterPro" id="IPR005288">
    <property type="entry name" value="NadB"/>
</dbReference>
<comment type="pathway">
    <text evidence="2 13">Cofactor biosynthesis; NAD(+) biosynthesis; iminoaspartate from L-aspartate (oxidase route): step 1/1.</text>
</comment>
<dbReference type="InterPro" id="IPR036188">
    <property type="entry name" value="FAD/NAD-bd_sf"/>
</dbReference>
<feature type="compositionally biased region" description="Basic and acidic residues" evidence="14">
    <location>
        <begin position="518"/>
        <end position="538"/>
    </location>
</feature>
<comment type="subcellular location">
    <subcellularLocation>
        <location evidence="13">Cytoplasm</location>
    </subcellularLocation>
</comment>
<keyword evidence="9 13" id="KW-0560">Oxidoreductase</keyword>
<feature type="domain" description="FAD-dependent oxidoreductase 2 FAD-binding" evidence="15">
    <location>
        <begin position="9"/>
        <end position="382"/>
    </location>
</feature>
<keyword evidence="7 13" id="KW-0662">Pyridine nucleotide biosynthesis</keyword>
<dbReference type="Proteomes" id="UP000321234">
    <property type="component" value="Unassembled WGS sequence"/>
</dbReference>
<keyword evidence="6 13" id="KW-0285">Flavoprotein</keyword>
<dbReference type="Gene3D" id="3.90.700.10">
    <property type="entry name" value="Succinate dehydrogenase/fumarate reductase flavoprotein, catalytic domain"/>
    <property type="match status" value="1"/>
</dbReference>
<proteinExistence type="inferred from homology"/>
<evidence type="ECO:0000313" key="17">
    <source>
        <dbReference type="EMBL" id="TXR57672.1"/>
    </source>
</evidence>
<feature type="region of interest" description="Disordered" evidence="14">
    <location>
        <begin position="518"/>
        <end position="550"/>
    </location>
</feature>
<evidence type="ECO:0000256" key="4">
    <source>
        <dbReference type="ARBA" id="ARBA00012173"/>
    </source>
</evidence>
<dbReference type="InterPro" id="IPR027477">
    <property type="entry name" value="Succ_DH/fumarate_Rdtase_cat_sf"/>
</dbReference>
<comment type="catalytic activity">
    <reaction evidence="11">
        <text>L-aspartate + O2 = iminosuccinate + H2O2</text>
        <dbReference type="Rhea" id="RHEA:25876"/>
        <dbReference type="ChEBI" id="CHEBI:15379"/>
        <dbReference type="ChEBI" id="CHEBI:16240"/>
        <dbReference type="ChEBI" id="CHEBI:29991"/>
        <dbReference type="ChEBI" id="CHEBI:77875"/>
        <dbReference type="EC" id="1.4.3.16"/>
    </reaction>
    <physiologicalReaction direction="left-to-right" evidence="11">
        <dbReference type="Rhea" id="RHEA:25877"/>
    </physiologicalReaction>
</comment>
<dbReference type="EMBL" id="VKAC01000002">
    <property type="protein sequence ID" value="TXR57672.1"/>
    <property type="molecule type" value="Genomic_DNA"/>
</dbReference>
<dbReference type="InterPro" id="IPR015939">
    <property type="entry name" value="Fum_Rdtase/Succ_DH_flav-like_C"/>
</dbReference>
<name>A0A5C8ZIF4_9ACTN</name>
<dbReference type="NCBIfam" id="TIGR00551">
    <property type="entry name" value="nadB"/>
    <property type="match status" value="1"/>
</dbReference>
<dbReference type="SUPFAM" id="SSF51905">
    <property type="entry name" value="FAD/NAD(P)-binding domain"/>
    <property type="match status" value="1"/>
</dbReference>
<evidence type="ECO:0000256" key="2">
    <source>
        <dbReference type="ARBA" id="ARBA00004950"/>
    </source>
</evidence>
<evidence type="ECO:0000256" key="10">
    <source>
        <dbReference type="ARBA" id="ARBA00029426"/>
    </source>
</evidence>
<dbReference type="PANTHER" id="PTHR42716:SF2">
    <property type="entry name" value="L-ASPARTATE OXIDASE, CHLOROPLASTIC"/>
    <property type="match status" value="1"/>
</dbReference>
<dbReference type="InterPro" id="IPR003953">
    <property type="entry name" value="FAD-dep_OxRdtase_2_FAD-bd"/>
</dbReference>
<evidence type="ECO:0000256" key="12">
    <source>
        <dbReference type="NCBIfam" id="TIGR00551"/>
    </source>
</evidence>
<keyword evidence="8 13" id="KW-0274">FAD</keyword>
<evidence type="ECO:0000256" key="11">
    <source>
        <dbReference type="ARBA" id="ARBA00048305"/>
    </source>
</evidence>
<evidence type="ECO:0000256" key="5">
    <source>
        <dbReference type="ARBA" id="ARBA00021901"/>
    </source>
</evidence>
<feature type="domain" description="Fumarate reductase/succinate dehydrogenase flavoprotein-like C-terminal" evidence="16">
    <location>
        <begin position="496"/>
        <end position="535"/>
    </location>
</feature>
<dbReference type="GO" id="GO:0005737">
    <property type="term" value="C:cytoplasm"/>
    <property type="evidence" value="ECO:0007669"/>
    <property type="project" value="UniProtKB-SubCell"/>
</dbReference>
<dbReference type="PANTHER" id="PTHR42716">
    <property type="entry name" value="L-ASPARTATE OXIDASE"/>
    <property type="match status" value="1"/>
</dbReference>
<evidence type="ECO:0000256" key="14">
    <source>
        <dbReference type="SAM" id="MobiDB-lite"/>
    </source>
</evidence>
<protein>
    <recommendedName>
        <fullName evidence="5 12">L-aspartate oxidase</fullName>
        <ecNumber evidence="4 12">1.4.3.16</ecNumber>
    </recommendedName>
</protein>
<dbReference type="Pfam" id="PF02910">
    <property type="entry name" value="Succ_DH_flav_C"/>
    <property type="match status" value="1"/>
</dbReference>
<evidence type="ECO:0000256" key="1">
    <source>
        <dbReference type="ARBA" id="ARBA00001974"/>
    </source>
</evidence>
<keyword evidence="18" id="KW-1185">Reference proteome</keyword>
<evidence type="ECO:0000256" key="13">
    <source>
        <dbReference type="RuleBase" id="RU362049"/>
    </source>
</evidence>
<dbReference type="Pfam" id="PF00890">
    <property type="entry name" value="FAD_binding_2"/>
    <property type="match status" value="1"/>
</dbReference>
<feature type="region of interest" description="Disordered" evidence="14">
    <location>
        <begin position="459"/>
        <end position="491"/>
    </location>
</feature>
<evidence type="ECO:0000256" key="3">
    <source>
        <dbReference type="ARBA" id="ARBA00008562"/>
    </source>
</evidence>
<evidence type="ECO:0000259" key="16">
    <source>
        <dbReference type="Pfam" id="PF02910"/>
    </source>
</evidence>
<evidence type="ECO:0000256" key="8">
    <source>
        <dbReference type="ARBA" id="ARBA00022827"/>
    </source>
</evidence>